<dbReference type="RefSeq" id="WP_088819652.1">
    <property type="nucleotide sequence ID" value="NZ_CP019964.1"/>
</dbReference>
<gene>
    <name evidence="1" type="ORF">Mia14_0147</name>
</gene>
<dbReference type="PANTHER" id="PTHR40734:SF1">
    <property type="entry name" value="DNA-BINDING PROTEIN"/>
    <property type="match status" value="1"/>
</dbReference>
<dbReference type="OrthoDB" id="7902at2157"/>
<sequence>MEIQEKREDYAVVIDYMPTGKSFSTRADPTLQLVGTERFTLLEAKPKPNTSFSIGEKVYIGKNERDKIEIIKSRISYDELTQTAKGNLVEALDKLVKENEQRYVDFFNNAKPLNIRQHSLELLPGIGKKHLQAILKERTVKKFESFEDISNRIELLQDPSKLIVERILEELKGNERFYLFTKPFVKRTEQFGR</sequence>
<dbReference type="KEGG" id="marh:Mia14_0147"/>
<dbReference type="EMBL" id="CP019964">
    <property type="protein sequence ID" value="ASI13485.1"/>
    <property type="molecule type" value="Genomic_DNA"/>
</dbReference>
<dbReference type="Gene3D" id="2.40.50.140">
    <property type="entry name" value="Nucleic acid-binding proteins"/>
    <property type="match status" value="1"/>
</dbReference>
<dbReference type="PANTHER" id="PTHR40734">
    <property type="entry name" value="TRNA-SPECIFIC ADENOSINE DEAMINASE-RELATED"/>
    <property type="match status" value="1"/>
</dbReference>
<keyword evidence="2" id="KW-1185">Reference proteome</keyword>
<dbReference type="Proteomes" id="UP000197679">
    <property type="component" value="Chromosome"/>
</dbReference>
<dbReference type="Pfam" id="PF04919">
    <property type="entry name" value="DUF655"/>
    <property type="match status" value="1"/>
</dbReference>
<organism evidence="1 2">
    <name type="scientific">Candidatus Mancarchaeum acidiphilum</name>
    <dbReference type="NCBI Taxonomy" id="1920749"/>
    <lineage>
        <taxon>Archaea</taxon>
        <taxon>Candidatus Micrarchaeota</taxon>
        <taxon>Candidatus Mancarchaeum</taxon>
    </lineage>
</organism>
<dbReference type="Gene3D" id="1.10.150.280">
    <property type="entry name" value="AF1531-like domain"/>
    <property type="match status" value="1"/>
</dbReference>
<reference evidence="1 2" key="1">
    <citation type="journal article" date="2017" name="Nat. Commun.">
        <title>'ARMAN' archaea depend on association with euryarchaeal host in culture and in situ.</title>
        <authorList>
            <person name="Golyshina O."/>
            <person name="Toshchakov S."/>
            <person name="Makarova K."/>
            <person name="Gavrilov S."/>
            <person name="Korzhenkov A."/>
            <person name="La Cono V."/>
            <person name="Arcadi E."/>
            <person name="Nechitaylo T."/>
            <person name="Ferrer M."/>
            <person name="Kublanov I."/>
            <person name="Wolf Y."/>
            <person name="Yakimov M."/>
            <person name="Golyshin P."/>
            <person name="Slesarev A."/>
            <person name="Kozyavkin S."/>
        </authorList>
    </citation>
    <scope>NUCLEOTIDE SEQUENCE [LARGE SCALE GENOMIC DNA]</scope>
    <source>
        <strain evidence="1 2">Mia14</strain>
    </source>
</reference>
<proteinExistence type="predicted"/>
<name>A0A218NLZ7_9ARCH</name>
<dbReference type="InterPro" id="IPR012340">
    <property type="entry name" value="NA-bd_OB-fold"/>
</dbReference>
<dbReference type="GeneID" id="33313706"/>
<protein>
    <submittedName>
        <fullName evidence="1">Putative RNA-binding protein</fullName>
    </submittedName>
</protein>
<accession>A0A218NLZ7</accession>
<dbReference type="AlphaFoldDB" id="A0A218NLZ7"/>
<dbReference type="InterPro" id="IPR007003">
    <property type="entry name" value="DUF655"/>
</dbReference>
<evidence type="ECO:0000313" key="2">
    <source>
        <dbReference type="Proteomes" id="UP000197679"/>
    </source>
</evidence>
<dbReference type="SUPFAM" id="SSF160975">
    <property type="entry name" value="AF1531-like"/>
    <property type="match status" value="1"/>
</dbReference>
<evidence type="ECO:0000313" key="1">
    <source>
        <dbReference type="EMBL" id="ASI13485.1"/>
    </source>
</evidence>